<reference evidence="1 2" key="1">
    <citation type="journal article" date="2023" name="Nucleic Acids Res.">
        <title>The hologenome of Daphnia magna reveals possible DNA methylation and microbiome-mediated evolution of the host genome.</title>
        <authorList>
            <person name="Chaturvedi A."/>
            <person name="Li X."/>
            <person name="Dhandapani V."/>
            <person name="Marshall H."/>
            <person name="Kissane S."/>
            <person name="Cuenca-Cambronero M."/>
            <person name="Asole G."/>
            <person name="Calvet F."/>
            <person name="Ruiz-Romero M."/>
            <person name="Marangio P."/>
            <person name="Guigo R."/>
            <person name="Rago D."/>
            <person name="Mirbahai L."/>
            <person name="Eastwood N."/>
            <person name="Colbourne J.K."/>
            <person name="Zhou J."/>
            <person name="Mallon E."/>
            <person name="Orsini L."/>
        </authorList>
    </citation>
    <scope>NUCLEOTIDE SEQUENCE [LARGE SCALE GENOMIC DNA]</scope>
    <source>
        <strain evidence="1">LRV0_1</strain>
    </source>
</reference>
<dbReference type="Proteomes" id="UP001234178">
    <property type="component" value="Unassembled WGS sequence"/>
</dbReference>
<comment type="caution">
    <text evidence="1">The sequence shown here is derived from an EMBL/GenBank/DDBJ whole genome shotgun (WGS) entry which is preliminary data.</text>
</comment>
<sequence>MNERNMKSDLRIKVIEGNEEDVGRAFSLLPRRCLIQAGGHEKPFEAFDWTGGGFFYPPMVEAKMTPNTAKHIMIIIFFCKYPQHA</sequence>
<dbReference type="EMBL" id="JAOYFB010000039">
    <property type="protein sequence ID" value="KAK4029850.1"/>
    <property type="molecule type" value="Genomic_DNA"/>
</dbReference>
<accession>A0ABR0AXN6</accession>
<evidence type="ECO:0000313" key="2">
    <source>
        <dbReference type="Proteomes" id="UP001234178"/>
    </source>
</evidence>
<protein>
    <submittedName>
        <fullName evidence="1">Uncharacterized protein</fullName>
    </submittedName>
</protein>
<gene>
    <name evidence="1" type="ORF">OUZ56_022809</name>
</gene>
<name>A0ABR0AXN6_9CRUS</name>
<keyword evidence="2" id="KW-1185">Reference proteome</keyword>
<evidence type="ECO:0000313" key="1">
    <source>
        <dbReference type="EMBL" id="KAK4029850.1"/>
    </source>
</evidence>
<proteinExistence type="predicted"/>
<organism evidence="1 2">
    <name type="scientific">Daphnia magna</name>
    <dbReference type="NCBI Taxonomy" id="35525"/>
    <lineage>
        <taxon>Eukaryota</taxon>
        <taxon>Metazoa</taxon>
        <taxon>Ecdysozoa</taxon>
        <taxon>Arthropoda</taxon>
        <taxon>Crustacea</taxon>
        <taxon>Branchiopoda</taxon>
        <taxon>Diplostraca</taxon>
        <taxon>Cladocera</taxon>
        <taxon>Anomopoda</taxon>
        <taxon>Daphniidae</taxon>
        <taxon>Daphnia</taxon>
    </lineage>
</organism>